<gene>
    <name evidence="1" type="ORF">HPB52_000142</name>
</gene>
<reference evidence="1" key="2">
    <citation type="submission" date="2021-09" db="EMBL/GenBank/DDBJ databases">
        <authorList>
            <person name="Jia N."/>
            <person name="Wang J."/>
            <person name="Shi W."/>
            <person name="Du L."/>
            <person name="Sun Y."/>
            <person name="Zhan W."/>
            <person name="Jiang J."/>
            <person name="Wang Q."/>
            <person name="Zhang B."/>
            <person name="Ji P."/>
            <person name="Sakyi L.B."/>
            <person name="Cui X."/>
            <person name="Yuan T."/>
            <person name="Jiang B."/>
            <person name="Yang W."/>
            <person name="Lam T.T.-Y."/>
            <person name="Chang Q."/>
            <person name="Ding S."/>
            <person name="Wang X."/>
            <person name="Zhu J."/>
            <person name="Ruan X."/>
            <person name="Zhao L."/>
            <person name="Wei J."/>
            <person name="Que T."/>
            <person name="Du C."/>
            <person name="Cheng J."/>
            <person name="Dai P."/>
            <person name="Han X."/>
            <person name="Huang E."/>
            <person name="Gao Y."/>
            <person name="Liu J."/>
            <person name="Shao H."/>
            <person name="Ye R."/>
            <person name="Li L."/>
            <person name="Wei W."/>
            <person name="Wang X."/>
            <person name="Wang C."/>
            <person name="Huo Q."/>
            <person name="Li W."/>
            <person name="Guo W."/>
            <person name="Chen H."/>
            <person name="Chen S."/>
            <person name="Zhou L."/>
            <person name="Zhou L."/>
            <person name="Ni X."/>
            <person name="Tian J."/>
            <person name="Zhou Y."/>
            <person name="Sheng Y."/>
            <person name="Liu T."/>
            <person name="Pan Y."/>
            <person name="Xia L."/>
            <person name="Li J."/>
            <person name="Zhao F."/>
            <person name="Cao W."/>
        </authorList>
    </citation>
    <scope>NUCLEOTIDE SEQUENCE</scope>
    <source>
        <strain evidence="1">Rsan-2018</strain>
        <tissue evidence="1">Larvae</tissue>
    </source>
</reference>
<reference evidence="1" key="1">
    <citation type="journal article" date="2020" name="Cell">
        <title>Large-Scale Comparative Analyses of Tick Genomes Elucidate Their Genetic Diversity and Vector Capacities.</title>
        <authorList>
            <consortium name="Tick Genome and Microbiome Consortium (TIGMIC)"/>
            <person name="Jia N."/>
            <person name="Wang J."/>
            <person name="Shi W."/>
            <person name="Du L."/>
            <person name="Sun Y."/>
            <person name="Zhan W."/>
            <person name="Jiang J.F."/>
            <person name="Wang Q."/>
            <person name="Zhang B."/>
            <person name="Ji P."/>
            <person name="Bell-Sakyi L."/>
            <person name="Cui X.M."/>
            <person name="Yuan T.T."/>
            <person name="Jiang B.G."/>
            <person name="Yang W.F."/>
            <person name="Lam T.T."/>
            <person name="Chang Q.C."/>
            <person name="Ding S.J."/>
            <person name="Wang X.J."/>
            <person name="Zhu J.G."/>
            <person name="Ruan X.D."/>
            <person name="Zhao L."/>
            <person name="Wei J.T."/>
            <person name="Ye R.Z."/>
            <person name="Que T.C."/>
            <person name="Du C.H."/>
            <person name="Zhou Y.H."/>
            <person name="Cheng J.X."/>
            <person name="Dai P.F."/>
            <person name="Guo W.B."/>
            <person name="Han X.H."/>
            <person name="Huang E.J."/>
            <person name="Li L.F."/>
            <person name="Wei W."/>
            <person name="Gao Y.C."/>
            <person name="Liu J.Z."/>
            <person name="Shao H.Z."/>
            <person name="Wang X."/>
            <person name="Wang C.C."/>
            <person name="Yang T.C."/>
            <person name="Huo Q.B."/>
            <person name="Li W."/>
            <person name="Chen H.Y."/>
            <person name="Chen S.E."/>
            <person name="Zhou L.G."/>
            <person name="Ni X.B."/>
            <person name="Tian J.H."/>
            <person name="Sheng Y."/>
            <person name="Liu T."/>
            <person name="Pan Y.S."/>
            <person name="Xia L.Y."/>
            <person name="Li J."/>
            <person name="Zhao F."/>
            <person name="Cao W.C."/>
        </authorList>
    </citation>
    <scope>NUCLEOTIDE SEQUENCE</scope>
    <source>
        <strain evidence="1">Rsan-2018</strain>
    </source>
</reference>
<accession>A0A9D4Q3Z8</accession>
<organism evidence="1 2">
    <name type="scientific">Rhipicephalus sanguineus</name>
    <name type="common">Brown dog tick</name>
    <name type="synonym">Ixodes sanguineus</name>
    <dbReference type="NCBI Taxonomy" id="34632"/>
    <lineage>
        <taxon>Eukaryota</taxon>
        <taxon>Metazoa</taxon>
        <taxon>Ecdysozoa</taxon>
        <taxon>Arthropoda</taxon>
        <taxon>Chelicerata</taxon>
        <taxon>Arachnida</taxon>
        <taxon>Acari</taxon>
        <taxon>Parasitiformes</taxon>
        <taxon>Ixodida</taxon>
        <taxon>Ixodoidea</taxon>
        <taxon>Ixodidae</taxon>
        <taxon>Rhipicephalinae</taxon>
        <taxon>Rhipicephalus</taxon>
        <taxon>Rhipicephalus</taxon>
    </lineage>
</organism>
<dbReference type="AlphaFoldDB" id="A0A9D4Q3Z8"/>
<dbReference type="Proteomes" id="UP000821837">
    <property type="component" value="Unassembled WGS sequence"/>
</dbReference>
<name>A0A9D4Q3Z8_RHISA</name>
<proteinExistence type="predicted"/>
<protein>
    <submittedName>
        <fullName evidence="1">Uncharacterized protein</fullName>
    </submittedName>
</protein>
<dbReference type="EMBL" id="JABSTV010001248">
    <property type="protein sequence ID" value="KAH7967579.1"/>
    <property type="molecule type" value="Genomic_DNA"/>
</dbReference>
<keyword evidence="2" id="KW-1185">Reference proteome</keyword>
<evidence type="ECO:0000313" key="2">
    <source>
        <dbReference type="Proteomes" id="UP000821837"/>
    </source>
</evidence>
<sequence length="51" mass="5586">MESQRFVCVYSPFCLLSSSHLALQNGGILKEAVCLELAISETTVPNMTPQE</sequence>
<evidence type="ECO:0000313" key="1">
    <source>
        <dbReference type="EMBL" id="KAH7967579.1"/>
    </source>
</evidence>
<comment type="caution">
    <text evidence="1">The sequence shown here is derived from an EMBL/GenBank/DDBJ whole genome shotgun (WGS) entry which is preliminary data.</text>
</comment>